<proteinExistence type="predicted"/>
<protein>
    <submittedName>
        <fullName evidence="1">Uncharacterized protein</fullName>
    </submittedName>
</protein>
<comment type="caution">
    <text evidence="1">The sequence shown here is derived from an EMBL/GenBank/DDBJ whole genome shotgun (WGS) entry which is preliminary data.</text>
</comment>
<dbReference type="AlphaFoldDB" id="K2G794"/>
<evidence type="ECO:0000313" key="1">
    <source>
        <dbReference type="EMBL" id="EKE30212.1"/>
    </source>
</evidence>
<dbReference type="EMBL" id="AMFJ01000025">
    <property type="protein sequence ID" value="EKE30212.1"/>
    <property type="molecule type" value="Genomic_DNA"/>
</dbReference>
<reference evidence="1" key="1">
    <citation type="journal article" date="2012" name="Science">
        <title>Fermentation, hydrogen, and sulfur metabolism in multiple uncultivated bacterial phyla.</title>
        <authorList>
            <person name="Wrighton K.C."/>
            <person name="Thomas B.C."/>
            <person name="Sharon I."/>
            <person name="Miller C.S."/>
            <person name="Castelle C.J."/>
            <person name="VerBerkmoes N.C."/>
            <person name="Wilkins M.J."/>
            <person name="Hettich R.L."/>
            <person name="Lipton M.S."/>
            <person name="Williams K.H."/>
            <person name="Long P.E."/>
            <person name="Banfield J.F."/>
        </authorList>
    </citation>
    <scope>NUCLEOTIDE SEQUENCE [LARGE SCALE GENOMIC DNA]</scope>
</reference>
<name>K2G794_9BACT</name>
<sequence>MRIILKCRLSKFPTLYFFVKIKWYSRSTDKNWQSDYEYARTLHNAMTIKIGSYMSTLHKQEALIPTFIRVILYKE</sequence>
<gene>
    <name evidence="1" type="ORF">ACD_2C00025G0003</name>
</gene>
<accession>K2G794</accession>
<organism evidence="1">
    <name type="scientific">uncultured bacterium</name>
    <name type="common">gcode 4</name>
    <dbReference type="NCBI Taxonomy" id="1234023"/>
    <lineage>
        <taxon>Bacteria</taxon>
        <taxon>environmental samples</taxon>
    </lineage>
</organism>